<evidence type="ECO:0000256" key="5">
    <source>
        <dbReference type="ARBA" id="ARBA00022692"/>
    </source>
</evidence>
<dbReference type="Pfam" id="PF07690">
    <property type="entry name" value="MFS_1"/>
    <property type="match status" value="1"/>
</dbReference>
<evidence type="ECO:0000256" key="3">
    <source>
        <dbReference type="ARBA" id="ARBA00022448"/>
    </source>
</evidence>
<evidence type="ECO:0000256" key="4">
    <source>
        <dbReference type="ARBA" id="ARBA00022475"/>
    </source>
</evidence>
<dbReference type="PROSITE" id="PS00216">
    <property type="entry name" value="SUGAR_TRANSPORT_1"/>
    <property type="match status" value="1"/>
</dbReference>
<dbReference type="GO" id="GO:1990961">
    <property type="term" value="P:xenobiotic detoxification by transmembrane export across the plasma membrane"/>
    <property type="evidence" value="ECO:0007669"/>
    <property type="project" value="InterPro"/>
</dbReference>
<sequence>MAILIAISTISPVAMNIYMPSMSGMVETFDTTSGRVQLTMSLYFLSIGIAQLVLGPLSDRLGRRPVILGGMVMFVAGTILCLMAPTVEALIAARVLQAAGGATGLVLGRAIVRDLYGRDQAASMIGYVTMGMSVGPMVAPAIGGLLDEQFGWSGGFYLVLVLGVVVTFAAVFALPETHHNRTAGGGVSGIVTSYKAIGAERLFWGYALVSMFTSAIYFAILGGTPFIAAGVLDMTPPEIGFYFFFIAIGYMAGNFLSGRFAARIGIYRMILIGSVFPALGVGALVLFLATGLLTPLTFFGPMVLIGLGNGLCLPSTISGAVSVRPDLAGAASGLSGSLQIGFGAVASAAVAWALSDTMYPDTVWPMAAVMVACVIATTVFVVAVRLWEK</sequence>
<keyword evidence="11" id="KW-1185">Reference proteome</keyword>
<feature type="transmembrane region" description="Helical" evidence="8">
    <location>
        <begin position="155"/>
        <end position="174"/>
    </location>
</feature>
<evidence type="ECO:0000256" key="1">
    <source>
        <dbReference type="ARBA" id="ARBA00004651"/>
    </source>
</evidence>
<evidence type="ECO:0000259" key="9">
    <source>
        <dbReference type="PROSITE" id="PS50850"/>
    </source>
</evidence>
<dbReference type="SUPFAM" id="SSF103473">
    <property type="entry name" value="MFS general substrate transporter"/>
    <property type="match status" value="1"/>
</dbReference>
<dbReference type="GO" id="GO:0042910">
    <property type="term" value="F:xenobiotic transmembrane transporter activity"/>
    <property type="evidence" value="ECO:0007669"/>
    <property type="project" value="InterPro"/>
</dbReference>
<evidence type="ECO:0000313" key="11">
    <source>
        <dbReference type="Proteomes" id="UP000605148"/>
    </source>
</evidence>
<dbReference type="InterPro" id="IPR036259">
    <property type="entry name" value="MFS_trans_sf"/>
</dbReference>
<evidence type="ECO:0000313" key="10">
    <source>
        <dbReference type="EMBL" id="GGB42061.1"/>
    </source>
</evidence>
<dbReference type="Gene3D" id="1.20.1720.10">
    <property type="entry name" value="Multidrug resistance protein D"/>
    <property type="match status" value="1"/>
</dbReference>
<dbReference type="InterPro" id="IPR011701">
    <property type="entry name" value="MFS"/>
</dbReference>
<dbReference type="PROSITE" id="PS50850">
    <property type="entry name" value="MFS"/>
    <property type="match status" value="1"/>
</dbReference>
<dbReference type="GO" id="GO:0005886">
    <property type="term" value="C:plasma membrane"/>
    <property type="evidence" value="ECO:0007669"/>
    <property type="project" value="UniProtKB-SubCell"/>
</dbReference>
<dbReference type="PANTHER" id="PTHR23502">
    <property type="entry name" value="MAJOR FACILITATOR SUPERFAMILY"/>
    <property type="match status" value="1"/>
</dbReference>
<keyword evidence="8" id="KW-0997">Cell inner membrane</keyword>
<feature type="transmembrane region" description="Helical" evidence="8">
    <location>
        <begin position="203"/>
        <end position="227"/>
    </location>
</feature>
<comment type="caution">
    <text evidence="10">The sequence shown here is derived from an EMBL/GenBank/DDBJ whole genome shotgun (WGS) entry which is preliminary data.</text>
</comment>
<reference evidence="10" key="1">
    <citation type="journal article" date="2014" name="Int. J. Syst. Evol. Microbiol.">
        <title>Complete genome sequence of Corynebacterium casei LMG S-19264T (=DSM 44701T), isolated from a smear-ripened cheese.</title>
        <authorList>
            <consortium name="US DOE Joint Genome Institute (JGI-PGF)"/>
            <person name="Walter F."/>
            <person name="Albersmeier A."/>
            <person name="Kalinowski J."/>
            <person name="Ruckert C."/>
        </authorList>
    </citation>
    <scope>NUCLEOTIDE SEQUENCE</scope>
    <source>
        <strain evidence="10">CGMCC 1.12426</strain>
    </source>
</reference>
<keyword evidence="4" id="KW-1003">Cell membrane</keyword>
<feature type="transmembrane region" description="Helical" evidence="8">
    <location>
        <begin position="269"/>
        <end position="292"/>
    </location>
</feature>
<evidence type="ECO:0000256" key="2">
    <source>
        <dbReference type="ARBA" id="ARBA00006236"/>
    </source>
</evidence>
<evidence type="ECO:0000256" key="8">
    <source>
        <dbReference type="RuleBase" id="RU365088"/>
    </source>
</evidence>
<feature type="transmembrane region" description="Helical" evidence="8">
    <location>
        <begin position="366"/>
        <end position="387"/>
    </location>
</feature>
<comment type="subcellular location">
    <subcellularLocation>
        <location evidence="8">Cell inner membrane</location>
        <topology evidence="8">Multi-pass membrane protein</topology>
    </subcellularLocation>
    <subcellularLocation>
        <location evidence="1">Cell membrane</location>
        <topology evidence="1">Multi-pass membrane protein</topology>
    </subcellularLocation>
</comment>
<dbReference type="PANTHER" id="PTHR23502:SF132">
    <property type="entry name" value="POLYAMINE TRANSPORTER 2-RELATED"/>
    <property type="match status" value="1"/>
</dbReference>
<comment type="similarity">
    <text evidence="2 8">Belongs to the major facilitator superfamily. Bcr/CmlA family.</text>
</comment>
<feature type="transmembrane region" description="Helical" evidence="8">
    <location>
        <begin position="38"/>
        <end position="54"/>
    </location>
</feature>
<proteinExistence type="inferred from homology"/>
<dbReference type="InterPro" id="IPR020846">
    <property type="entry name" value="MFS_dom"/>
</dbReference>
<dbReference type="InterPro" id="IPR005829">
    <property type="entry name" value="Sugar_transporter_CS"/>
</dbReference>
<keyword evidence="5 8" id="KW-0812">Transmembrane</keyword>
<evidence type="ECO:0000256" key="6">
    <source>
        <dbReference type="ARBA" id="ARBA00022989"/>
    </source>
</evidence>
<dbReference type="NCBIfam" id="TIGR00710">
    <property type="entry name" value="efflux_Bcr_CflA"/>
    <property type="match status" value="1"/>
</dbReference>
<protein>
    <recommendedName>
        <fullName evidence="8">Bcr/CflA family efflux transporter</fullName>
    </recommendedName>
</protein>
<keyword evidence="6 8" id="KW-1133">Transmembrane helix</keyword>
<dbReference type="InterPro" id="IPR004812">
    <property type="entry name" value="Efflux_drug-R_Bcr/CmlA"/>
</dbReference>
<comment type="caution">
    <text evidence="8">Lacks conserved residue(s) required for the propagation of feature annotation.</text>
</comment>
<organism evidence="10 11">
    <name type="scientific">Roseibium aquae</name>
    <dbReference type="NCBI Taxonomy" id="1323746"/>
    <lineage>
        <taxon>Bacteria</taxon>
        <taxon>Pseudomonadati</taxon>
        <taxon>Pseudomonadota</taxon>
        <taxon>Alphaproteobacteria</taxon>
        <taxon>Hyphomicrobiales</taxon>
        <taxon>Stappiaceae</taxon>
        <taxon>Roseibium</taxon>
    </lineage>
</organism>
<feature type="domain" description="Major facilitator superfamily (MFS) profile" evidence="9">
    <location>
        <begin position="1"/>
        <end position="385"/>
    </location>
</feature>
<evidence type="ECO:0000256" key="7">
    <source>
        <dbReference type="ARBA" id="ARBA00023136"/>
    </source>
</evidence>
<dbReference type="Proteomes" id="UP000605148">
    <property type="component" value="Unassembled WGS sequence"/>
</dbReference>
<dbReference type="PRINTS" id="PR01036">
    <property type="entry name" value="TCRTETB"/>
</dbReference>
<feature type="transmembrane region" description="Helical" evidence="8">
    <location>
        <begin position="66"/>
        <end position="85"/>
    </location>
</feature>
<feature type="transmembrane region" description="Helical" evidence="8">
    <location>
        <begin position="333"/>
        <end position="354"/>
    </location>
</feature>
<accession>A0A916WYD3</accession>
<dbReference type="EMBL" id="BMFA01000003">
    <property type="protein sequence ID" value="GGB42061.1"/>
    <property type="molecule type" value="Genomic_DNA"/>
</dbReference>
<gene>
    <name evidence="10" type="ORF">GCM10011316_12530</name>
</gene>
<feature type="transmembrane region" description="Helical" evidence="8">
    <location>
        <begin position="239"/>
        <end position="257"/>
    </location>
</feature>
<feature type="transmembrane region" description="Helical" evidence="8">
    <location>
        <begin position="91"/>
        <end position="112"/>
    </location>
</feature>
<dbReference type="CDD" id="cd17320">
    <property type="entry name" value="MFS_MdfA_MDR_like"/>
    <property type="match status" value="1"/>
</dbReference>
<feature type="transmembrane region" description="Helical" evidence="8">
    <location>
        <begin position="124"/>
        <end position="143"/>
    </location>
</feature>
<name>A0A916WYD3_9HYPH</name>
<reference evidence="10" key="2">
    <citation type="submission" date="2020-09" db="EMBL/GenBank/DDBJ databases">
        <authorList>
            <person name="Sun Q."/>
            <person name="Zhou Y."/>
        </authorList>
    </citation>
    <scope>NUCLEOTIDE SEQUENCE</scope>
    <source>
        <strain evidence="10">CGMCC 1.12426</strain>
    </source>
</reference>
<keyword evidence="7 8" id="KW-0472">Membrane</keyword>
<dbReference type="AlphaFoldDB" id="A0A916WYD3"/>
<keyword evidence="3 8" id="KW-0813">Transport</keyword>
<feature type="transmembrane region" description="Helical" evidence="8">
    <location>
        <begin position="298"/>
        <end position="321"/>
    </location>
</feature>